<dbReference type="CDD" id="cd04370">
    <property type="entry name" value="BAH"/>
    <property type="match status" value="1"/>
</dbReference>
<evidence type="ECO:0000259" key="4">
    <source>
        <dbReference type="PROSITE" id="PS51038"/>
    </source>
</evidence>
<dbReference type="PANTHER" id="PTHR46364">
    <property type="entry name" value="OS08G0421900 PROTEIN"/>
    <property type="match status" value="1"/>
</dbReference>
<keyword evidence="2" id="KW-0863">Zinc-finger</keyword>
<keyword evidence="3" id="KW-0862">Zinc</keyword>
<dbReference type="Proteomes" id="UP000187209">
    <property type="component" value="Unassembled WGS sequence"/>
</dbReference>
<dbReference type="Gene3D" id="3.30.40.10">
    <property type="entry name" value="Zinc/RING finger domain, C3HC4 (zinc finger)"/>
    <property type="match status" value="1"/>
</dbReference>
<dbReference type="PROSITE" id="PS01359">
    <property type="entry name" value="ZF_PHD_1"/>
    <property type="match status" value="1"/>
</dbReference>
<dbReference type="EMBL" id="MPUH01000266">
    <property type="protein sequence ID" value="OMJ84541.1"/>
    <property type="molecule type" value="Genomic_DNA"/>
</dbReference>
<sequence>MGGIMSKTLKKEAIEFKQLVLNKEEYRIGDTIRVFEQNDDTSFAEIVKIWRNPKKADAFARIKWFFKPKDVFGRIPEFVSNAELMKSDLEQDISVQSIYGKIEVLSISDYHAKDEVDSDVFFTRSFFDSKTKMIRPQLSHWKRICVCESILNPDHLYISCDKCLKLFHPKCVNYEDCDFWTCEKCYKELLE</sequence>
<protein>
    <recommendedName>
        <fullName evidence="4">BAH domain-containing protein</fullName>
    </recommendedName>
</protein>
<name>A0A1R2C6E0_9CILI</name>
<dbReference type="OrthoDB" id="436852at2759"/>
<dbReference type="InterPro" id="IPR013083">
    <property type="entry name" value="Znf_RING/FYVE/PHD"/>
</dbReference>
<dbReference type="Gene3D" id="2.30.30.490">
    <property type="match status" value="1"/>
</dbReference>
<feature type="domain" description="BAH" evidence="4">
    <location>
        <begin position="24"/>
        <end position="138"/>
    </location>
</feature>
<dbReference type="InterPro" id="IPR011011">
    <property type="entry name" value="Znf_FYVE_PHD"/>
</dbReference>
<dbReference type="PROSITE" id="PS51038">
    <property type="entry name" value="BAH"/>
    <property type="match status" value="1"/>
</dbReference>
<dbReference type="SUPFAM" id="SSF57903">
    <property type="entry name" value="FYVE/PHD zinc finger"/>
    <property type="match status" value="1"/>
</dbReference>
<keyword evidence="1" id="KW-0479">Metal-binding</keyword>
<reference evidence="5 6" key="1">
    <citation type="submission" date="2016-11" db="EMBL/GenBank/DDBJ databases">
        <title>The macronuclear genome of Stentor coeruleus: a giant cell with tiny introns.</title>
        <authorList>
            <person name="Slabodnick M."/>
            <person name="Ruby J.G."/>
            <person name="Reiff S.B."/>
            <person name="Swart E.C."/>
            <person name="Gosai S."/>
            <person name="Prabakaran S."/>
            <person name="Witkowska E."/>
            <person name="Larue G.E."/>
            <person name="Fisher S."/>
            <person name="Freeman R.M."/>
            <person name="Gunawardena J."/>
            <person name="Chu W."/>
            <person name="Stover N.A."/>
            <person name="Gregory B.D."/>
            <person name="Nowacki M."/>
            <person name="Derisi J."/>
            <person name="Roy S.W."/>
            <person name="Marshall W.F."/>
            <person name="Sood P."/>
        </authorList>
    </citation>
    <scope>NUCLEOTIDE SEQUENCE [LARGE SCALE GENOMIC DNA]</scope>
    <source>
        <strain evidence="5">WM001</strain>
    </source>
</reference>
<organism evidence="5 6">
    <name type="scientific">Stentor coeruleus</name>
    <dbReference type="NCBI Taxonomy" id="5963"/>
    <lineage>
        <taxon>Eukaryota</taxon>
        <taxon>Sar</taxon>
        <taxon>Alveolata</taxon>
        <taxon>Ciliophora</taxon>
        <taxon>Postciliodesmatophora</taxon>
        <taxon>Heterotrichea</taxon>
        <taxon>Heterotrichida</taxon>
        <taxon>Stentoridae</taxon>
        <taxon>Stentor</taxon>
    </lineage>
</organism>
<dbReference type="GO" id="GO:0008270">
    <property type="term" value="F:zinc ion binding"/>
    <property type="evidence" value="ECO:0007669"/>
    <property type="project" value="UniProtKB-KW"/>
</dbReference>
<dbReference type="InterPro" id="IPR019786">
    <property type="entry name" value="Zinc_finger_PHD-type_CS"/>
</dbReference>
<accession>A0A1R2C6E0</accession>
<dbReference type="SMART" id="SM00439">
    <property type="entry name" value="BAH"/>
    <property type="match status" value="1"/>
</dbReference>
<dbReference type="InterPro" id="IPR001025">
    <property type="entry name" value="BAH_dom"/>
</dbReference>
<gene>
    <name evidence="5" type="ORF">SteCoe_14348</name>
</gene>
<dbReference type="InterPro" id="IPR043151">
    <property type="entry name" value="BAH_sf"/>
</dbReference>
<evidence type="ECO:0000256" key="2">
    <source>
        <dbReference type="ARBA" id="ARBA00022771"/>
    </source>
</evidence>
<keyword evidence="6" id="KW-1185">Reference proteome</keyword>
<proteinExistence type="predicted"/>
<evidence type="ECO:0000313" key="6">
    <source>
        <dbReference type="Proteomes" id="UP000187209"/>
    </source>
</evidence>
<evidence type="ECO:0000256" key="1">
    <source>
        <dbReference type="ARBA" id="ARBA00022723"/>
    </source>
</evidence>
<evidence type="ECO:0000256" key="3">
    <source>
        <dbReference type="ARBA" id="ARBA00022833"/>
    </source>
</evidence>
<dbReference type="GO" id="GO:0003682">
    <property type="term" value="F:chromatin binding"/>
    <property type="evidence" value="ECO:0007669"/>
    <property type="project" value="InterPro"/>
</dbReference>
<dbReference type="Pfam" id="PF01426">
    <property type="entry name" value="BAH"/>
    <property type="match status" value="1"/>
</dbReference>
<comment type="caution">
    <text evidence="5">The sequence shown here is derived from an EMBL/GenBank/DDBJ whole genome shotgun (WGS) entry which is preliminary data.</text>
</comment>
<evidence type="ECO:0000313" key="5">
    <source>
        <dbReference type="EMBL" id="OMJ84541.1"/>
    </source>
</evidence>
<dbReference type="AlphaFoldDB" id="A0A1R2C6E0"/>